<dbReference type="GO" id="GO:0003677">
    <property type="term" value="F:DNA binding"/>
    <property type="evidence" value="ECO:0007669"/>
    <property type="project" value="InterPro"/>
</dbReference>
<evidence type="ECO:0000313" key="3">
    <source>
        <dbReference type="EMBL" id="OAP89758.1"/>
    </source>
</evidence>
<dbReference type="InterPro" id="IPR001387">
    <property type="entry name" value="Cro/C1-type_HTH"/>
</dbReference>
<sequence length="290" mass="32514">MSATHGHSSAIPNELGIQLRAWRDTRGKSQLDLSLDSGISQRQISFIESGRSTPGRHNLLHLADALDVPFRERNTLLLAAGYAPIYAEGGMDDLEMKSVTDALKRMLVQHEPFPAVVMDRYWNVIMTNEATQRFFNSFIDMAAREKPRNLLHLIFDPAGLRPFIANWEETAKSLMARVFRESVGRVIDKRTKALIDALLAYPDVDSAWKVSTTADSTPVIPLSFIKDGQVLSFFSLVTTVGTAQTITTQELRIECMFPLDDVTEVEYAKLMKQVGALERRASFSDAHRTL</sequence>
<dbReference type="EMBL" id="WUEZ01000009">
    <property type="protein sequence ID" value="NEI34288.1"/>
    <property type="molecule type" value="Genomic_DNA"/>
</dbReference>
<accession>A0A179BDJ4</accession>
<dbReference type="Pfam" id="PF01381">
    <property type="entry name" value="HTH_3"/>
    <property type="match status" value="1"/>
</dbReference>
<dbReference type="InterPro" id="IPR041413">
    <property type="entry name" value="MLTR_LBD"/>
</dbReference>
<dbReference type="SUPFAM" id="SSF47413">
    <property type="entry name" value="lambda repressor-like DNA-binding domains"/>
    <property type="match status" value="1"/>
</dbReference>
<dbReference type="EMBL" id="LWBS01000429">
    <property type="protein sequence ID" value="OAP89758.1"/>
    <property type="molecule type" value="Genomic_DNA"/>
</dbReference>
<evidence type="ECO:0000313" key="4">
    <source>
        <dbReference type="Proteomes" id="UP000471560"/>
    </source>
</evidence>
<dbReference type="CDD" id="cd00093">
    <property type="entry name" value="HTH_XRE"/>
    <property type="match status" value="1"/>
</dbReference>
<dbReference type="eggNOG" id="COG1476">
    <property type="taxonomic scope" value="Bacteria"/>
</dbReference>
<dbReference type="RefSeq" id="WP_064250112.1">
    <property type="nucleotide sequence ID" value="NZ_JAAXDH010000002.1"/>
</dbReference>
<comment type="caution">
    <text evidence="3">The sequence shown here is derived from an EMBL/GenBank/DDBJ whole genome shotgun (WGS) entry which is preliminary data.</text>
</comment>
<dbReference type="Proteomes" id="UP000471560">
    <property type="component" value="Unassembled WGS sequence"/>
</dbReference>
<dbReference type="AlphaFoldDB" id="A0A179BDJ4"/>
<dbReference type="InterPro" id="IPR010982">
    <property type="entry name" value="Lambda_DNA-bd_dom_sf"/>
</dbReference>
<proteinExistence type="predicted"/>
<reference evidence="3" key="1">
    <citation type="submission" date="2016-04" db="EMBL/GenBank/DDBJ databases">
        <title>Fast-growing isolate from the root nodules of Vavilovia formosa.</title>
        <authorList>
            <person name="Kimeklis A."/>
            <person name="Safronova V."/>
            <person name="Belimov A."/>
            <person name="Andronov E."/>
        </authorList>
    </citation>
    <scope>NUCLEOTIDE SEQUENCE [LARGE SCALE GENOMIC DNA]</scope>
    <source>
        <strain evidence="3">Vaf-46</strain>
    </source>
</reference>
<dbReference type="SMART" id="SM00530">
    <property type="entry name" value="HTH_XRE"/>
    <property type="match status" value="1"/>
</dbReference>
<reference evidence="2 4" key="2">
    <citation type="submission" date="2019-12" db="EMBL/GenBank/DDBJ databases">
        <title>Rhizobium genotypes associated with high levels of biological nitrogen fixation by grain legumes in a temperate-maritime cropping system.</title>
        <authorList>
            <person name="Maluk M."/>
            <person name="Francesc Ferrando Molina F."/>
            <person name="Lopez Del Egido L."/>
            <person name="Lafos M."/>
            <person name="Langarica-Fuentes A."/>
            <person name="Gebre Yohannes G."/>
            <person name="Young M.W."/>
            <person name="Martin P."/>
            <person name="Gantlett R."/>
            <person name="Kenicer G."/>
            <person name="Hawes C."/>
            <person name="Begg G.S."/>
            <person name="Quilliam R.S."/>
            <person name="Squire G.R."/>
            <person name="Poole P.S."/>
            <person name="Young P.W."/>
            <person name="Iannetta P.M."/>
            <person name="James E.K."/>
        </authorList>
    </citation>
    <scope>NUCLEOTIDE SEQUENCE [LARGE SCALE GENOMIC DNA]</scope>
    <source>
        <strain evidence="2 4">JHI1096</strain>
    </source>
</reference>
<protein>
    <submittedName>
        <fullName evidence="2">Helix-turn-helix domain-containing protein</fullName>
    </submittedName>
    <submittedName>
        <fullName evidence="3">Transcriptional regulator</fullName>
    </submittedName>
</protein>
<evidence type="ECO:0000259" key="1">
    <source>
        <dbReference type="PROSITE" id="PS50943"/>
    </source>
</evidence>
<gene>
    <name evidence="3" type="ORF">A4U53_31625</name>
    <name evidence="2" type="ORF">GR204_09805</name>
</gene>
<dbReference type="PANTHER" id="PTHR35010:SF4">
    <property type="entry name" value="BLL5781 PROTEIN"/>
    <property type="match status" value="1"/>
</dbReference>
<dbReference type="PROSITE" id="PS50943">
    <property type="entry name" value="HTH_CROC1"/>
    <property type="match status" value="1"/>
</dbReference>
<name>A0A179BDJ4_RHILE</name>
<dbReference type="Gene3D" id="1.10.260.40">
    <property type="entry name" value="lambda repressor-like DNA-binding domains"/>
    <property type="match status" value="1"/>
</dbReference>
<dbReference type="PANTHER" id="PTHR35010">
    <property type="entry name" value="BLL4672 PROTEIN-RELATED"/>
    <property type="match status" value="1"/>
</dbReference>
<dbReference type="Gene3D" id="3.30.450.180">
    <property type="match status" value="1"/>
</dbReference>
<feature type="domain" description="HTH cro/C1-type" evidence="1">
    <location>
        <begin position="19"/>
        <end position="73"/>
    </location>
</feature>
<organism evidence="3">
    <name type="scientific">Rhizobium leguminosarum</name>
    <dbReference type="NCBI Taxonomy" id="384"/>
    <lineage>
        <taxon>Bacteria</taxon>
        <taxon>Pseudomonadati</taxon>
        <taxon>Pseudomonadota</taxon>
        <taxon>Alphaproteobacteria</taxon>
        <taxon>Hyphomicrobiales</taxon>
        <taxon>Rhizobiaceae</taxon>
        <taxon>Rhizobium/Agrobacterium group</taxon>
        <taxon>Rhizobium</taxon>
    </lineage>
</organism>
<evidence type="ECO:0000313" key="2">
    <source>
        <dbReference type="EMBL" id="NEI34288.1"/>
    </source>
</evidence>
<dbReference type="Pfam" id="PF17765">
    <property type="entry name" value="MLTR_LBD"/>
    <property type="match status" value="1"/>
</dbReference>